<proteinExistence type="predicted"/>
<dbReference type="Gene3D" id="3.30.420.10">
    <property type="entry name" value="Ribonuclease H-like superfamily/Ribonuclease H"/>
    <property type="match status" value="1"/>
</dbReference>
<name>A0ABM3ZU91_ZIZJJ</name>
<feature type="domain" description="Integrase catalytic" evidence="1">
    <location>
        <begin position="77"/>
        <end position="147"/>
    </location>
</feature>
<gene>
    <name evidence="3" type="primary">LOC132799647</name>
</gene>
<dbReference type="Proteomes" id="UP001652623">
    <property type="component" value="Chromosome 1"/>
</dbReference>
<evidence type="ECO:0000313" key="3">
    <source>
        <dbReference type="RefSeq" id="XP_060668045.1"/>
    </source>
</evidence>
<dbReference type="SUPFAM" id="SSF53098">
    <property type="entry name" value="Ribonuclease H-like"/>
    <property type="match status" value="1"/>
</dbReference>
<organism evidence="2 3">
    <name type="scientific">Ziziphus jujuba</name>
    <name type="common">Chinese jujube</name>
    <name type="synonym">Ziziphus sativa</name>
    <dbReference type="NCBI Taxonomy" id="326968"/>
    <lineage>
        <taxon>Eukaryota</taxon>
        <taxon>Viridiplantae</taxon>
        <taxon>Streptophyta</taxon>
        <taxon>Embryophyta</taxon>
        <taxon>Tracheophyta</taxon>
        <taxon>Spermatophyta</taxon>
        <taxon>Magnoliopsida</taxon>
        <taxon>eudicotyledons</taxon>
        <taxon>Gunneridae</taxon>
        <taxon>Pentapetalae</taxon>
        <taxon>rosids</taxon>
        <taxon>fabids</taxon>
        <taxon>Rosales</taxon>
        <taxon>Rhamnaceae</taxon>
        <taxon>Paliureae</taxon>
        <taxon>Ziziphus</taxon>
    </lineage>
</organism>
<keyword evidence="2" id="KW-1185">Reference proteome</keyword>
<dbReference type="InterPro" id="IPR001584">
    <property type="entry name" value="Integrase_cat-core"/>
</dbReference>
<dbReference type="PANTHER" id="PTHR48475:SF2">
    <property type="entry name" value="RIBONUCLEASE H"/>
    <property type="match status" value="1"/>
</dbReference>
<evidence type="ECO:0000313" key="2">
    <source>
        <dbReference type="Proteomes" id="UP001652623"/>
    </source>
</evidence>
<dbReference type="PROSITE" id="PS50994">
    <property type="entry name" value="INTEGRASE"/>
    <property type="match status" value="1"/>
</dbReference>
<dbReference type="GeneID" id="132799647"/>
<sequence length="147" mass="16938">MRSARYCILEGKLYRRSYLGPLLKCLGPAAASKVMAEVHEGHYGNHSRGRALARKIRLHGFYWPTLVRDCERFSPLRVLISDNGSQFISKGFRDLYKEWKIKLQYSSPRHPQGNGQTEVSNKSILNTLKKRLEDSKGLWVEEFQGVL</sequence>
<dbReference type="RefSeq" id="XP_060668045.1">
    <property type="nucleotide sequence ID" value="XM_060812062.1"/>
</dbReference>
<reference evidence="3" key="1">
    <citation type="submission" date="2025-08" db="UniProtKB">
        <authorList>
            <consortium name="RefSeq"/>
        </authorList>
    </citation>
    <scope>IDENTIFICATION</scope>
    <source>
        <tissue evidence="3">Seedling</tissue>
    </source>
</reference>
<dbReference type="InterPro" id="IPR036397">
    <property type="entry name" value="RNaseH_sf"/>
</dbReference>
<protein>
    <submittedName>
        <fullName evidence="3">Uncharacterized protein LOC132799647</fullName>
    </submittedName>
</protein>
<dbReference type="InterPro" id="IPR012337">
    <property type="entry name" value="RNaseH-like_sf"/>
</dbReference>
<accession>A0ABM3ZU91</accession>
<dbReference type="PANTHER" id="PTHR48475">
    <property type="entry name" value="RIBONUCLEASE H"/>
    <property type="match status" value="1"/>
</dbReference>
<evidence type="ECO:0000259" key="1">
    <source>
        <dbReference type="PROSITE" id="PS50994"/>
    </source>
</evidence>